<organism evidence="1 2">
    <name type="scientific">Nibrella viscosa</name>
    <dbReference type="NCBI Taxonomy" id="1084524"/>
    <lineage>
        <taxon>Bacteria</taxon>
        <taxon>Pseudomonadati</taxon>
        <taxon>Bacteroidota</taxon>
        <taxon>Cytophagia</taxon>
        <taxon>Cytophagales</taxon>
        <taxon>Spirosomataceae</taxon>
        <taxon>Nibrella</taxon>
    </lineage>
</organism>
<evidence type="ECO:0000313" key="1">
    <source>
        <dbReference type="EMBL" id="GAA4400012.1"/>
    </source>
</evidence>
<sequence>MLTLNTILEELKDIPVNRLEDLYSLIHSLRADTKKSGAAHKQILSYAGSFRDMSQEDYDSFVQTYWTHRFIDCRNSFGERLAACD</sequence>
<dbReference type="EMBL" id="BAABHB010000002">
    <property type="protein sequence ID" value="GAA4400012.1"/>
    <property type="molecule type" value="Genomic_DNA"/>
</dbReference>
<keyword evidence="2" id="KW-1185">Reference proteome</keyword>
<evidence type="ECO:0000313" key="2">
    <source>
        <dbReference type="Proteomes" id="UP001500936"/>
    </source>
</evidence>
<protein>
    <submittedName>
        <fullName evidence="1">Uncharacterized protein</fullName>
    </submittedName>
</protein>
<gene>
    <name evidence="1" type="ORF">GCM10023187_12670</name>
</gene>
<name>A0ABP8K422_9BACT</name>
<dbReference type="Proteomes" id="UP001500936">
    <property type="component" value="Unassembled WGS sequence"/>
</dbReference>
<reference evidence="2" key="1">
    <citation type="journal article" date="2019" name="Int. J. Syst. Evol. Microbiol.">
        <title>The Global Catalogue of Microorganisms (GCM) 10K type strain sequencing project: providing services to taxonomists for standard genome sequencing and annotation.</title>
        <authorList>
            <consortium name="The Broad Institute Genomics Platform"/>
            <consortium name="The Broad Institute Genome Sequencing Center for Infectious Disease"/>
            <person name="Wu L."/>
            <person name="Ma J."/>
        </authorList>
    </citation>
    <scope>NUCLEOTIDE SEQUENCE [LARGE SCALE GENOMIC DNA]</scope>
    <source>
        <strain evidence="2">JCM 17925</strain>
    </source>
</reference>
<proteinExistence type="predicted"/>
<dbReference type="RefSeq" id="WP_345265089.1">
    <property type="nucleotide sequence ID" value="NZ_BAABHB010000002.1"/>
</dbReference>
<comment type="caution">
    <text evidence="1">The sequence shown here is derived from an EMBL/GenBank/DDBJ whole genome shotgun (WGS) entry which is preliminary data.</text>
</comment>
<accession>A0ABP8K422</accession>